<feature type="transmembrane region" description="Helical" evidence="9">
    <location>
        <begin position="80"/>
        <end position="104"/>
    </location>
</feature>
<accession>A0AA39I583</accession>
<evidence type="ECO:0000256" key="9">
    <source>
        <dbReference type="SAM" id="Phobius"/>
    </source>
</evidence>
<proteinExistence type="inferred from homology"/>
<keyword evidence="4" id="KW-0964">Secreted</keyword>
<dbReference type="Gene3D" id="1.20.1070.10">
    <property type="entry name" value="Rhodopsin 7-helix transmembrane proteins"/>
    <property type="match status" value="1"/>
</dbReference>
<comment type="subcellular location">
    <subcellularLocation>
        <location evidence="1">Membrane</location>
    </subcellularLocation>
    <subcellularLocation>
        <location evidence="2">Secreted</location>
    </subcellularLocation>
</comment>
<feature type="transmembrane region" description="Helical" evidence="9">
    <location>
        <begin position="265"/>
        <end position="284"/>
    </location>
</feature>
<dbReference type="PANTHER" id="PTHR21700">
    <property type="entry name" value="TRANSTHYRETIN-LIKE FAMILY PROTEIN-RELATED"/>
    <property type="match status" value="1"/>
</dbReference>
<feature type="transmembrane region" description="Helical" evidence="9">
    <location>
        <begin position="296"/>
        <end position="324"/>
    </location>
</feature>
<feature type="domain" description="G-protein coupled receptors family 1 profile" evidence="10">
    <location>
        <begin position="49"/>
        <end position="322"/>
    </location>
</feature>
<dbReference type="CDD" id="cd00637">
    <property type="entry name" value="7tm_classA_rhodopsin-like"/>
    <property type="match status" value="1"/>
</dbReference>
<keyword evidence="8 9" id="KW-0472">Membrane</keyword>
<keyword evidence="12" id="KW-1185">Reference proteome</keyword>
<keyword evidence="7 9" id="KW-1133">Transmembrane helix</keyword>
<evidence type="ECO:0000313" key="12">
    <source>
        <dbReference type="Proteomes" id="UP001175271"/>
    </source>
</evidence>
<name>A0AA39I583_9BILA</name>
<dbReference type="AlphaFoldDB" id="A0AA39I583"/>
<evidence type="ECO:0000256" key="1">
    <source>
        <dbReference type="ARBA" id="ARBA00004370"/>
    </source>
</evidence>
<feature type="transmembrane region" description="Helical" evidence="9">
    <location>
        <begin position="110"/>
        <end position="131"/>
    </location>
</feature>
<feature type="transmembrane region" description="Helical" evidence="9">
    <location>
        <begin position="207"/>
        <end position="232"/>
    </location>
</feature>
<dbReference type="GO" id="GO:0009986">
    <property type="term" value="C:cell surface"/>
    <property type="evidence" value="ECO:0007669"/>
    <property type="project" value="InterPro"/>
</dbReference>
<keyword evidence="5 9" id="KW-0812">Transmembrane</keyword>
<dbReference type="PROSITE" id="PS50262">
    <property type="entry name" value="G_PROTEIN_RECEP_F1_2"/>
    <property type="match status" value="1"/>
</dbReference>
<evidence type="ECO:0000256" key="6">
    <source>
        <dbReference type="ARBA" id="ARBA00022729"/>
    </source>
</evidence>
<comment type="caution">
    <text evidence="11">The sequence shown here is derived from an EMBL/GenBank/DDBJ whole genome shotgun (WGS) entry which is preliminary data.</text>
</comment>
<dbReference type="Proteomes" id="UP001175271">
    <property type="component" value="Unassembled WGS sequence"/>
</dbReference>
<reference evidence="11" key="1">
    <citation type="submission" date="2023-06" db="EMBL/GenBank/DDBJ databases">
        <title>Genomic analysis of the entomopathogenic nematode Steinernema hermaphroditum.</title>
        <authorList>
            <person name="Schwarz E.M."/>
            <person name="Heppert J.K."/>
            <person name="Baniya A."/>
            <person name="Schwartz H.T."/>
            <person name="Tan C.-H."/>
            <person name="Antoshechkin I."/>
            <person name="Sternberg P.W."/>
            <person name="Goodrich-Blair H."/>
            <person name="Dillman A.R."/>
        </authorList>
    </citation>
    <scope>NUCLEOTIDE SEQUENCE</scope>
    <source>
        <strain evidence="11">PS9179</strain>
        <tissue evidence="11">Whole animal</tissue>
    </source>
</reference>
<dbReference type="GO" id="GO:0005576">
    <property type="term" value="C:extracellular region"/>
    <property type="evidence" value="ECO:0007669"/>
    <property type="project" value="UniProtKB-SubCell"/>
</dbReference>
<dbReference type="InterPro" id="IPR038479">
    <property type="entry name" value="Transthyretin-like_sf"/>
</dbReference>
<dbReference type="GO" id="GO:0016020">
    <property type="term" value="C:membrane"/>
    <property type="evidence" value="ECO:0007669"/>
    <property type="project" value="UniProtKB-SubCell"/>
</dbReference>
<evidence type="ECO:0000256" key="5">
    <source>
        <dbReference type="ARBA" id="ARBA00022692"/>
    </source>
</evidence>
<sequence>MVLSFAVILARISNDTSGGPEDASCLSVDSVIRKRRHYDLAFSSTGFVFSTLHLVVLLYIRCVKRRKGFELLFTQASLSFLSLLFLVIGCLFDLCVFAPSPALLFFRAHIWLFVVNSLIAAYSFLIVVLCIDRYVALTRPLYYRVHFVRYRVSAYRNPISGLLQTRLGMILGSFVLAVICAVKWLLFNRMQDNNVKENEYITANWAYVLFRTASVVFQYFVCGVVMVLLSICNVLRLKELSRAHANELRMSERARSTWRTNHRTIAKICSFLAISFVLFNWPYSLVDYFYADEINVVPWFAVLSLVMNLCQVLFIQLNLFFFAFCSRSYRKILFHIFGIPFLRVRALMPCCHPSGKVHITPASAQKPKMLPKESTSTIVSLPEMNKLLLLSALVVAVSAIGIGRTQSSGARGTLMCNDRPAAYVKVKLYDDDRGVDADDLMAAGKTDAAGRFELKGYTSEFTPIDPKLNVYHDCNDGVTPCQRKISIMIPDKYITSGKIPSKIYDAGVIQLAGKFPGETRDCIN</sequence>
<gene>
    <name evidence="11" type="ORF">QR680_013352</name>
</gene>
<evidence type="ECO:0000256" key="7">
    <source>
        <dbReference type="ARBA" id="ARBA00022989"/>
    </source>
</evidence>
<dbReference type="InterPro" id="IPR001534">
    <property type="entry name" value="Transthyretin-like"/>
</dbReference>
<dbReference type="InterPro" id="IPR017452">
    <property type="entry name" value="GPCR_Rhodpsn_7TM"/>
</dbReference>
<organism evidence="11 12">
    <name type="scientific">Steinernema hermaphroditum</name>
    <dbReference type="NCBI Taxonomy" id="289476"/>
    <lineage>
        <taxon>Eukaryota</taxon>
        <taxon>Metazoa</taxon>
        <taxon>Ecdysozoa</taxon>
        <taxon>Nematoda</taxon>
        <taxon>Chromadorea</taxon>
        <taxon>Rhabditida</taxon>
        <taxon>Tylenchina</taxon>
        <taxon>Panagrolaimomorpha</taxon>
        <taxon>Strongyloidoidea</taxon>
        <taxon>Steinernematidae</taxon>
        <taxon>Steinernema</taxon>
    </lineage>
</organism>
<dbReference type="SUPFAM" id="SSF81321">
    <property type="entry name" value="Family A G protein-coupled receptor-like"/>
    <property type="match status" value="1"/>
</dbReference>
<feature type="transmembrane region" description="Helical" evidence="9">
    <location>
        <begin position="42"/>
        <end position="60"/>
    </location>
</feature>
<dbReference type="PANTHER" id="PTHR21700:SF3">
    <property type="entry name" value="TRANSTHYRETIN-LIKE PROTEIN 5"/>
    <property type="match status" value="1"/>
</dbReference>
<keyword evidence="6" id="KW-0732">Signal</keyword>
<dbReference type="Gene3D" id="2.60.40.3330">
    <property type="match status" value="1"/>
</dbReference>
<evidence type="ECO:0000256" key="8">
    <source>
        <dbReference type="ARBA" id="ARBA00023136"/>
    </source>
</evidence>
<dbReference type="Pfam" id="PF01060">
    <property type="entry name" value="TTR-52"/>
    <property type="match status" value="1"/>
</dbReference>
<evidence type="ECO:0000259" key="10">
    <source>
        <dbReference type="PROSITE" id="PS50262"/>
    </source>
</evidence>
<evidence type="ECO:0000313" key="11">
    <source>
        <dbReference type="EMBL" id="KAK0418058.1"/>
    </source>
</evidence>
<evidence type="ECO:0000256" key="4">
    <source>
        <dbReference type="ARBA" id="ARBA00022525"/>
    </source>
</evidence>
<comment type="similarity">
    <text evidence="3">Belongs to the nematode transthyretin-like family.</text>
</comment>
<feature type="transmembrane region" description="Helical" evidence="9">
    <location>
        <begin position="167"/>
        <end position="187"/>
    </location>
</feature>
<evidence type="ECO:0000256" key="3">
    <source>
        <dbReference type="ARBA" id="ARBA00010112"/>
    </source>
</evidence>
<evidence type="ECO:0000256" key="2">
    <source>
        <dbReference type="ARBA" id="ARBA00004613"/>
    </source>
</evidence>
<dbReference type="EMBL" id="JAUCMV010000002">
    <property type="protein sequence ID" value="KAK0418058.1"/>
    <property type="molecule type" value="Genomic_DNA"/>
</dbReference>
<protein>
    <recommendedName>
        <fullName evidence="10">G-protein coupled receptors family 1 profile domain-containing protein</fullName>
    </recommendedName>
</protein>